<keyword evidence="2" id="KW-1185">Reference proteome</keyword>
<dbReference type="EMBL" id="NMTR01000021">
    <property type="protein sequence ID" value="PDX60152.1"/>
    <property type="molecule type" value="Genomic_DNA"/>
</dbReference>
<name>A0ACC9CWF7_9FIRM</name>
<accession>A0ACC9CWF7</accession>
<reference evidence="1 2" key="1">
    <citation type="journal article" date="2017" name="Front. Microbiol.">
        <title>New Insights into the Diversity of the Genus Faecalibacterium.</title>
        <authorList>
            <person name="Benevides L."/>
            <person name="Burman S."/>
            <person name="Martin R."/>
            <person name="Robert V."/>
            <person name="Thomas M."/>
            <person name="Miquel S."/>
            <person name="Chain F."/>
            <person name="Sokol H."/>
            <person name="Bermudez-Humaran L.G."/>
            <person name="Morrison M."/>
            <person name="Langella P."/>
            <person name="Azevedo V.A."/>
            <person name="Chatel J.M."/>
            <person name="Soares S."/>
        </authorList>
    </citation>
    <scope>NUCLEOTIDE SEQUENCE [LARGE SCALE GENOMIC DNA]</scope>
    <source>
        <strain evidence="2">CNCM I-4541</strain>
    </source>
</reference>
<organism evidence="1 2">
    <name type="scientific">Faecalibacterium langellae</name>
    <dbReference type="NCBI Taxonomy" id="3435293"/>
    <lineage>
        <taxon>Bacteria</taxon>
        <taxon>Bacillati</taxon>
        <taxon>Bacillota</taxon>
        <taxon>Clostridia</taxon>
        <taxon>Eubacteriales</taxon>
        <taxon>Oscillospiraceae</taxon>
        <taxon>Faecalibacterium</taxon>
    </lineage>
</organism>
<dbReference type="Proteomes" id="UP000220959">
    <property type="component" value="Unassembled WGS sequence"/>
</dbReference>
<evidence type="ECO:0000313" key="2">
    <source>
        <dbReference type="Proteomes" id="UP000220959"/>
    </source>
</evidence>
<evidence type="ECO:0000313" key="1">
    <source>
        <dbReference type="EMBL" id="PDX60152.1"/>
    </source>
</evidence>
<gene>
    <name evidence="1" type="primary">tig</name>
    <name evidence="1" type="ORF">CGS49_09000</name>
</gene>
<sequence length="324" mass="35696">MEPTANAMPSATLGQYKGLPITRRVRPVTEKSVEQELRRLARAHAPFAPVEQPAARGMRVTLDFEGFLNGEAIPDSKMENVTVLLGTGELMPAAEQAVYGHKAGESFRFDFTYPAEFRVPELSGQTAQFQITLHRVEQQQAPAVDDALAKELGFDSLEALQADIRARKRAIHEANADRLAGAALLDMAGANLTVALPGAVLDQNAERDMQQLQRKLDRSKFTLELYCQVNGTTPGQLRANFRRDAERRMRSVLAARAIAEAEHITVSNEEADAEYARLSKLHGTPEAEIRQVLTREAIASAVTTQKVQRFLIDHADITSVVEGE</sequence>
<proteinExistence type="predicted"/>
<comment type="caution">
    <text evidence="1">The sequence shown here is derived from an EMBL/GenBank/DDBJ whole genome shotgun (WGS) entry which is preliminary data.</text>
</comment>
<protein>
    <submittedName>
        <fullName evidence="1">Trigger factor</fullName>
    </submittedName>
</protein>